<keyword evidence="2 6" id="KW-0418">Kinase</keyword>
<sequence length="368" mass="42015">MMKLLQKIDCLLFPKQERNHYIEYIWLVYLAIFFTSLYYYHPIKYSLFYAVLGTFLFLVVYFNGYNTSANKIKWNILAILIIGSFMTALTPGASIFFVYAAAFCCRLGNTKKAVIGLIIVSIWIVSLVLVFKFSVYFYIPALLYSLIIGAVNIYQYTIQQKDIELLLSQNEVKHLAKISERERIARDLHDLIGHTFSVITLKAELAGKLIDSDNKKAKNEILEVETISREALKQIREVVTGYRSSDLNTELAHAKHLLESHNIHFTYEFKNFEMKDSINKELAIILKELITNVLKHAKAQRVSTQISLENNSANMKVEDDGIGLNSNYNNGFGLKGIKERVKKLSGSFTIQSNSSTISNTSFMVKIPL</sequence>
<dbReference type="InterPro" id="IPR036890">
    <property type="entry name" value="HATPase_C_sf"/>
</dbReference>
<keyword evidence="3" id="KW-0812">Transmembrane</keyword>
<dbReference type="InterPro" id="IPR050482">
    <property type="entry name" value="Sensor_HK_TwoCompSys"/>
</dbReference>
<dbReference type="GO" id="GO:0046983">
    <property type="term" value="F:protein dimerization activity"/>
    <property type="evidence" value="ECO:0007669"/>
    <property type="project" value="InterPro"/>
</dbReference>
<feature type="domain" description="Histidine kinase/HSP90-like ATPase" evidence="4">
    <location>
        <begin position="281"/>
        <end position="368"/>
    </location>
</feature>
<feature type="transmembrane region" description="Helical" evidence="3">
    <location>
        <begin position="76"/>
        <end position="101"/>
    </location>
</feature>
<dbReference type="EMBL" id="UOFC01000196">
    <property type="protein sequence ID" value="VAW48275.1"/>
    <property type="molecule type" value="Genomic_DNA"/>
</dbReference>
<feature type="transmembrane region" description="Helical" evidence="3">
    <location>
        <begin position="21"/>
        <end position="40"/>
    </location>
</feature>
<dbReference type="PANTHER" id="PTHR24421:SF63">
    <property type="entry name" value="SENSOR HISTIDINE KINASE DESK"/>
    <property type="match status" value="1"/>
</dbReference>
<dbReference type="Pfam" id="PF02518">
    <property type="entry name" value="HATPase_c"/>
    <property type="match status" value="1"/>
</dbReference>
<organism evidence="6">
    <name type="scientific">hydrothermal vent metagenome</name>
    <dbReference type="NCBI Taxonomy" id="652676"/>
    <lineage>
        <taxon>unclassified sequences</taxon>
        <taxon>metagenomes</taxon>
        <taxon>ecological metagenomes</taxon>
    </lineage>
</organism>
<evidence type="ECO:0000256" key="1">
    <source>
        <dbReference type="ARBA" id="ARBA00022679"/>
    </source>
</evidence>
<feature type="transmembrane region" description="Helical" evidence="3">
    <location>
        <begin position="136"/>
        <end position="156"/>
    </location>
</feature>
<dbReference type="GO" id="GO:0016020">
    <property type="term" value="C:membrane"/>
    <property type="evidence" value="ECO:0007669"/>
    <property type="project" value="InterPro"/>
</dbReference>
<proteinExistence type="predicted"/>
<keyword evidence="3" id="KW-1133">Transmembrane helix</keyword>
<evidence type="ECO:0000259" key="4">
    <source>
        <dbReference type="Pfam" id="PF02518"/>
    </source>
</evidence>
<feature type="domain" description="Signal transduction histidine kinase subgroup 3 dimerisation and phosphoacceptor" evidence="5">
    <location>
        <begin position="180"/>
        <end position="247"/>
    </location>
</feature>
<evidence type="ECO:0000259" key="5">
    <source>
        <dbReference type="Pfam" id="PF07730"/>
    </source>
</evidence>
<dbReference type="Pfam" id="PF07730">
    <property type="entry name" value="HisKA_3"/>
    <property type="match status" value="1"/>
</dbReference>
<dbReference type="Gene3D" id="1.20.5.1930">
    <property type="match status" value="1"/>
</dbReference>
<dbReference type="GO" id="GO:0000155">
    <property type="term" value="F:phosphorelay sensor kinase activity"/>
    <property type="evidence" value="ECO:0007669"/>
    <property type="project" value="InterPro"/>
</dbReference>
<evidence type="ECO:0000313" key="6">
    <source>
        <dbReference type="EMBL" id="VAW48275.1"/>
    </source>
</evidence>
<protein>
    <submittedName>
        <fullName evidence="6">Integral membrane sensor signal transduction histidine kinase</fullName>
    </submittedName>
</protein>
<dbReference type="Gene3D" id="3.30.565.10">
    <property type="entry name" value="Histidine kinase-like ATPase, C-terminal domain"/>
    <property type="match status" value="1"/>
</dbReference>
<gene>
    <name evidence="6" type="ORF">MNBD_GAMMA03-1266</name>
</gene>
<feature type="transmembrane region" description="Helical" evidence="3">
    <location>
        <begin position="46"/>
        <end position="64"/>
    </location>
</feature>
<evidence type="ECO:0000256" key="3">
    <source>
        <dbReference type="SAM" id="Phobius"/>
    </source>
</evidence>
<accession>A0A3B0VXD3</accession>
<evidence type="ECO:0000256" key="2">
    <source>
        <dbReference type="ARBA" id="ARBA00022777"/>
    </source>
</evidence>
<dbReference type="InterPro" id="IPR011712">
    <property type="entry name" value="Sig_transdc_His_kin_sub3_dim/P"/>
</dbReference>
<dbReference type="InterPro" id="IPR003594">
    <property type="entry name" value="HATPase_dom"/>
</dbReference>
<reference evidence="6" key="1">
    <citation type="submission" date="2018-06" db="EMBL/GenBank/DDBJ databases">
        <authorList>
            <person name="Zhirakovskaya E."/>
        </authorList>
    </citation>
    <scope>NUCLEOTIDE SEQUENCE</scope>
</reference>
<keyword evidence="1" id="KW-0808">Transferase</keyword>
<dbReference type="AlphaFoldDB" id="A0A3B0VXD3"/>
<name>A0A3B0VXD3_9ZZZZ</name>
<dbReference type="SUPFAM" id="SSF55874">
    <property type="entry name" value="ATPase domain of HSP90 chaperone/DNA topoisomerase II/histidine kinase"/>
    <property type="match status" value="1"/>
</dbReference>
<dbReference type="PANTHER" id="PTHR24421">
    <property type="entry name" value="NITRATE/NITRITE SENSOR PROTEIN NARX-RELATED"/>
    <property type="match status" value="1"/>
</dbReference>
<keyword evidence="3" id="KW-0472">Membrane</keyword>
<feature type="transmembrane region" description="Helical" evidence="3">
    <location>
        <begin position="113"/>
        <end position="131"/>
    </location>
</feature>
<dbReference type="CDD" id="cd16917">
    <property type="entry name" value="HATPase_UhpB-NarQ-NarX-like"/>
    <property type="match status" value="1"/>
</dbReference>